<proteinExistence type="predicted"/>
<name>A0A8S5PP00_9CAUD</name>
<dbReference type="EMBL" id="BK015477">
    <property type="protein sequence ID" value="DAE08830.1"/>
    <property type="molecule type" value="Genomic_DNA"/>
</dbReference>
<sequence length="131" mass="14609">MAWSDPLENAKHEAFAQAVASGKKLSDAYLSVYPSAKRSSAKSGATRLMREIGGRIDWLKEELAKKNIMSREEVILRLQNIAVNARYDADKIRALQQISEMCGYNQQKENTYINVAPVYLSADGTGKDDPQ</sequence>
<accession>A0A8S5PP00</accession>
<reference evidence="1" key="1">
    <citation type="journal article" date="2021" name="Proc. Natl. Acad. Sci. U.S.A.">
        <title>A Catalog of Tens of Thousands of Viruses from Human Metagenomes Reveals Hidden Associations with Chronic Diseases.</title>
        <authorList>
            <person name="Tisza M.J."/>
            <person name="Buck C.B."/>
        </authorList>
    </citation>
    <scope>NUCLEOTIDE SEQUENCE</scope>
    <source>
        <strain evidence="1">Ct8dV2</strain>
    </source>
</reference>
<evidence type="ECO:0000313" key="1">
    <source>
        <dbReference type="EMBL" id="DAE08830.1"/>
    </source>
</evidence>
<organism evidence="1">
    <name type="scientific">Podoviridae sp. ct8dV2</name>
    <dbReference type="NCBI Taxonomy" id="2825222"/>
    <lineage>
        <taxon>Viruses</taxon>
        <taxon>Duplodnaviria</taxon>
        <taxon>Heunggongvirae</taxon>
        <taxon>Uroviricota</taxon>
        <taxon>Caudoviricetes</taxon>
    </lineage>
</organism>
<protein>
    <submittedName>
        <fullName evidence="1">Terminase small subunit</fullName>
    </submittedName>
</protein>